<accession>A0ABT9MPR8</accession>
<name>A0ABT9MPR8_9ACTN</name>
<feature type="signal peptide" evidence="1">
    <location>
        <begin position="1"/>
        <end position="28"/>
    </location>
</feature>
<dbReference type="SUPFAM" id="SSF50370">
    <property type="entry name" value="Ricin B-like lectins"/>
    <property type="match status" value="1"/>
</dbReference>
<reference evidence="3 4" key="1">
    <citation type="submission" date="2023-07" db="EMBL/GenBank/DDBJ databases">
        <title>Sequencing the genomes of 1000 actinobacteria strains.</title>
        <authorList>
            <person name="Klenk H.-P."/>
        </authorList>
    </citation>
    <scope>NUCLEOTIDE SEQUENCE [LARGE SCALE GENOMIC DNA]</scope>
    <source>
        <strain evidence="3 4">DSM 44710</strain>
    </source>
</reference>
<evidence type="ECO:0000256" key="1">
    <source>
        <dbReference type="SAM" id="SignalP"/>
    </source>
</evidence>
<dbReference type="Gene3D" id="2.80.10.50">
    <property type="match status" value="1"/>
</dbReference>
<evidence type="ECO:0000259" key="2">
    <source>
        <dbReference type="Pfam" id="PF00652"/>
    </source>
</evidence>
<evidence type="ECO:0000313" key="4">
    <source>
        <dbReference type="Proteomes" id="UP001240984"/>
    </source>
</evidence>
<proteinExistence type="predicted"/>
<dbReference type="Pfam" id="PF00652">
    <property type="entry name" value="Ricin_B_lectin"/>
    <property type="match status" value="1"/>
</dbReference>
<dbReference type="Proteomes" id="UP001240984">
    <property type="component" value="Unassembled WGS sequence"/>
</dbReference>
<dbReference type="InterPro" id="IPR035992">
    <property type="entry name" value="Ricin_B-like_lectins"/>
</dbReference>
<dbReference type="EMBL" id="JAUSRA010000001">
    <property type="protein sequence ID" value="MDP9793056.1"/>
    <property type="molecule type" value="Genomic_DNA"/>
</dbReference>
<evidence type="ECO:0000313" key="3">
    <source>
        <dbReference type="EMBL" id="MDP9793056.1"/>
    </source>
</evidence>
<feature type="chain" id="PRO_5045923690" description="Ricin B lectin domain-containing protein" evidence="1">
    <location>
        <begin position="29"/>
        <end position="154"/>
    </location>
</feature>
<dbReference type="InterPro" id="IPR000772">
    <property type="entry name" value="Ricin_B_lectin"/>
</dbReference>
<dbReference type="RefSeq" id="WP_306827951.1">
    <property type="nucleotide sequence ID" value="NZ_JAUSRA010000001.1"/>
</dbReference>
<keyword evidence="4" id="KW-1185">Reference proteome</keyword>
<dbReference type="CDD" id="cd23415">
    <property type="entry name" value="beta-trefoil_Ricin_AH"/>
    <property type="match status" value="1"/>
</dbReference>
<comment type="caution">
    <text evidence="3">The sequence shown here is derived from an EMBL/GenBank/DDBJ whole genome shotgun (WGS) entry which is preliminary data.</text>
</comment>
<feature type="domain" description="Ricin B lectin" evidence="2">
    <location>
        <begin position="41"/>
        <end position="138"/>
    </location>
</feature>
<gene>
    <name evidence="3" type="ORF">J2S43_001568</name>
</gene>
<dbReference type="PROSITE" id="PS50231">
    <property type="entry name" value="RICIN_B_LECTIN"/>
    <property type="match status" value="1"/>
</dbReference>
<organism evidence="3 4">
    <name type="scientific">Catenuloplanes nepalensis</name>
    <dbReference type="NCBI Taxonomy" id="587533"/>
    <lineage>
        <taxon>Bacteria</taxon>
        <taxon>Bacillati</taxon>
        <taxon>Actinomycetota</taxon>
        <taxon>Actinomycetes</taxon>
        <taxon>Micromonosporales</taxon>
        <taxon>Micromonosporaceae</taxon>
        <taxon>Catenuloplanes</taxon>
    </lineage>
</organism>
<protein>
    <recommendedName>
        <fullName evidence="2">Ricin B lectin domain-containing protein</fullName>
    </recommendedName>
</protein>
<keyword evidence="1" id="KW-0732">Signal</keyword>
<sequence>MPKKHLFALVASFLLVTATLFSPTPAAASSARPATEWYANNYNGECIDDSIEFRLRTFPCNGLAFQQWIPHRWPDGSFELRNNATQRCIDDSTTNGVRIFGCNGLTYQRWYIRSVGGGMFYWQNQTTGACLTALDNHVLRGVGCGEAGNRQFWY</sequence>